<evidence type="ECO:0000259" key="3">
    <source>
        <dbReference type="PROSITE" id="PS51635"/>
    </source>
</evidence>
<evidence type="ECO:0000256" key="2">
    <source>
        <dbReference type="PROSITE-ProRule" id="PRU01161"/>
    </source>
</evidence>
<evidence type="ECO:0000256" key="1">
    <source>
        <dbReference type="ARBA" id="ARBA00023098"/>
    </source>
</evidence>
<feature type="domain" description="PNPLA" evidence="3">
    <location>
        <begin position="51"/>
        <end position="247"/>
    </location>
</feature>
<proteinExistence type="predicted"/>
<protein>
    <recommendedName>
        <fullName evidence="3">PNPLA domain-containing protein</fullName>
    </recommendedName>
</protein>
<keyword evidence="1" id="KW-0443">Lipid metabolism</keyword>
<dbReference type="SUPFAM" id="SSF52151">
    <property type="entry name" value="FabD/lysophospholipase-like"/>
    <property type="match status" value="1"/>
</dbReference>
<dbReference type="Pfam" id="PF13424">
    <property type="entry name" value="TPR_12"/>
    <property type="match status" value="3"/>
</dbReference>
<dbReference type="Pfam" id="PF13374">
    <property type="entry name" value="TPR_10"/>
    <property type="match status" value="1"/>
</dbReference>
<gene>
    <name evidence="4" type="ORF">M408DRAFT_197100</name>
</gene>
<dbReference type="PANTHER" id="PTHR46082">
    <property type="entry name" value="ATP/GTP-BINDING PROTEIN-RELATED"/>
    <property type="match status" value="1"/>
</dbReference>
<dbReference type="Pfam" id="PF01734">
    <property type="entry name" value="Patatin"/>
    <property type="match status" value="1"/>
</dbReference>
<keyword evidence="5" id="KW-1185">Reference proteome</keyword>
<dbReference type="EMBL" id="KN824308">
    <property type="protein sequence ID" value="KIM26166.1"/>
    <property type="molecule type" value="Genomic_DNA"/>
</dbReference>
<organism evidence="4 5">
    <name type="scientific">Serendipita vermifera MAFF 305830</name>
    <dbReference type="NCBI Taxonomy" id="933852"/>
    <lineage>
        <taxon>Eukaryota</taxon>
        <taxon>Fungi</taxon>
        <taxon>Dikarya</taxon>
        <taxon>Basidiomycota</taxon>
        <taxon>Agaricomycotina</taxon>
        <taxon>Agaricomycetes</taxon>
        <taxon>Sebacinales</taxon>
        <taxon>Serendipitaceae</taxon>
        <taxon>Serendipita</taxon>
    </lineage>
</organism>
<name>A0A0C3B3W9_SERVB</name>
<dbReference type="Gene3D" id="3.40.1090.10">
    <property type="entry name" value="Cytosolic phospholipase A2 catalytic domain"/>
    <property type="match status" value="1"/>
</dbReference>
<reference evidence="4 5" key="1">
    <citation type="submission" date="2014-04" db="EMBL/GenBank/DDBJ databases">
        <authorList>
            <consortium name="DOE Joint Genome Institute"/>
            <person name="Kuo A."/>
            <person name="Zuccaro A."/>
            <person name="Kohler A."/>
            <person name="Nagy L.G."/>
            <person name="Floudas D."/>
            <person name="Copeland A."/>
            <person name="Barry K.W."/>
            <person name="Cichocki N."/>
            <person name="Veneault-Fourrey C."/>
            <person name="LaButti K."/>
            <person name="Lindquist E.A."/>
            <person name="Lipzen A."/>
            <person name="Lundell T."/>
            <person name="Morin E."/>
            <person name="Murat C."/>
            <person name="Sun H."/>
            <person name="Tunlid A."/>
            <person name="Henrissat B."/>
            <person name="Grigoriev I.V."/>
            <person name="Hibbett D.S."/>
            <person name="Martin F."/>
            <person name="Nordberg H.P."/>
            <person name="Cantor M.N."/>
            <person name="Hua S.X."/>
        </authorList>
    </citation>
    <scope>NUCLEOTIDE SEQUENCE [LARGE SCALE GENOMIC DNA]</scope>
    <source>
        <strain evidence="4 5">MAFF 305830</strain>
    </source>
</reference>
<dbReference type="InterPro" id="IPR011990">
    <property type="entry name" value="TPR-like_helical_dom_sf"/>
</dbReference>
<dbReference type="SMART" id="SM00028">
    <property type="entry name" value="TPR"/>
    <property type="match status" value="5"/>
</dbReference>
<dbReference type="InterPro" id="IPR016035">
    <property type="entry name" value="Acyl_Trfase/lysoPLipase"/>
</dbReference>
<dbReference type="InterPro" id="IPR053137">
    <property type="entry name" value="NLR-like"/>
</dbReference>
<dbReference type="PROSITE" id="PS51635">
    <property type="entry name" value="PNPLA"/>
    <property type="match status" value="1"/>
</dbReference>
<dbReference type="SUPFAM" id="SSF48452">
    <property type="entry name" value="TPR-like"/>
    <property type="match status" value="2"/>
</dbReference>
<dbReference type="HOGENOM" id="CLU_000288_125_6_1"/>
<evidence type="ECO:0000313" key="4">
    <source>
        <dbReference type="EMBL" id="KIM26166.1"/>
    </source>
</evidence>
<reference evidence="5" key="2">
    <citation type="submission" date="2015-01" db="EMBL/GenBank/DDBJ databases">
        <title>Evolutionary Origins and Diversification of the Mycorrhizal Mutualists.</title>
        <authorList>
            <consortium name="DOE Joint Genome Institute"/>
            <consortium name="Mycorrhizal Genomics Consortium"/>
            <person name="Kohler A."/>
            <person name="Kuo A."/>
            <person name="Nagy L.G."/>
            <person name="Floudas D."/>
            <person name="Copeland A."/>
            <person name="Barry K.W."/>
            <person name="Cichocki N."/>
            <person name="Veneault-Fourrey C."/>
            <person name="LaButti K."/>
            <person name="Lindquist E.A."/>
            <person name="Lipzen A."/>
            <person name="Lundell T."/>
            <person name="Morin E."/>
            <person name="Murat C."/>
            <person name="Riley R."/>
            <person name="Ohm R."/>
            <person name="Sun H."/>
            <person name="Tunlid A."/>
            <person name="Henrissat B."/>
            <person name="Grigoriev I.V."/>
            <person name="Hibbett D.S."/>
            <person name="Martin F."/>
        </authorList>
    </citation>
    <scope>NUCLEOTIDE SEQUENCE [LARGE SCALE GENOMIC DNA]</scope>
    <source>
        <strain evidence="5">MAFF 305830</strain>
    </source>
</reference>
<accession>A0A0C3B3W9</accession>
<dbReference type="Proteomes" id="UP000054097">
    <property type="component" value="Unassembled WGS sequence"/>
</dbReference>
<comment type="caution">
    <text evidence="2">Lacks conserved residue(s) required for the propagation of feature annotation.</text>
</comment>
<dbReference type="AlphaFoldDB" id="A0A0C3B3W9"/>
<dbReference type="InterPro" id="IPR027417">
    <property type="entry name" value="P-loop_NTPase"/>
</dbReference>
<dbReference type="Gene3D" id="3.40.50.300">
    <property type="entry name" value="P-loop containing nucleotide triphosphate hydrolases"/>
    <property type="match status" value="1"/>
</dbReference>
<sequence>MIYLLCKSGHVVEAPPMAGGSTQPSAILEPTPTSMPSQPSIIPQGKGICLLSLDGGGSRALSQLKILADLMHMMNFNAKEDEIQRPRDVFNMIGGTGSGGFIAILLVILKLTADEALDVFAELSVKVLDVPDLDVATRGAVLEDHVHGILEKHELEREKRLVEINTRPEDCKLIVPVSYKDNVGAAYILRNFETRQEKANNLTIAQAMMATLSTPSLFPSISVVKDFSTFEFVSGELALGNPAGKVIIEAHAAFKPEEHVTCILSLGSSYGSAIGMSMDSTPPGWNHNLTRLVINSEQKAEEIDAQMGHLGIYHRFRVTQGLEMIGSVDPGIILTHTSVYLTDVSISRKMELCVKSLRIRDGVVPLEQLVHSGGKALLPTPLPQATDAFIMRKEPWEFIEKALFGGEETDERRMLVVTGLGGCGKTQIVLKFMRQYKEKFSKQFFINGSSEAHIRADIIRHVRSLSIEHSQWDLDDCLLFLSQKTSSAPRLLVYDNVDDPEIDLLSLIPQGDGCVIMITSRNYLLGDICPGSHLKLDKMSIDESLLLLFYPQAQLDQIEAESKEEAILVAEELNCLPIALQQARSYTSQTRCSFGAYLERLYENRKKLLDRPLSYSHDSRNISTYASFAASFERITVRDKQFLRLLSCVHCNEFPLDLLNDAAQHNFSDYETKYHDHEDEIKSGQALLKDIFLLNGEWDVTNLDDVILSVRNYSLINLLTGVGTTLVQMHSLLHEWIRSCIPEQELVTYQSAAVLLIALGAREDPTSSARYLAGHVTQLSSIWDQLNPNESEAFASILQGCGSFQDAVYLRERVVTSLTGRVDLLPTSIIDAKALLASTYRELGNFTEAEKLQQEVLQSKREILGELHGETLAALSELALIHRELDQFDKAEALHQQVLRLRRETDGERHPETIKELSNLALIHLHMGQFKKAEALQREVVKSRKEIFGKFHPDTINASVTLAVMYRNLERFSEAEALMLEVLKMRKGTLGERHPLTVDAKGHLSTTYRFMKRFVEAVRLQEDVLKFRTETLGTRHPSSLEAANNMADLYHMQGRVQEALNLQEDVVKWSKEALGEDSLGTAEAMITLAEIYESLGRRPEALTTIKSAITIIIDVLGEEHPFYEECRALASRVRPSRMRRLIARLRALVCRA</sequence>
<dbReference type="STRING" id="933852.A0A0C3B3W9"/>
<dbReference type="SUPFAM" id="SSF52540">
    <property type="entry name" value="P-loop containing nucleoside triphosphate hydrolases"/>
    <property type="match status" value="1"/>
</dbReference>
<dbReference type="InterPro" id="IPR002641">
    <property type="entry name" value="PNPLA_dom"/>
</dbReference>
<dbReference type="PANTHER" id="PTHR46082:SF6">
    <property type="entry name" value="AAA+ ATPASE DOMAIN-CONTAINING PROTEIN-RELATED"/>
    <property type="match status" value="1"/>
</dbReference>
<dbReference type="Gene3D" id="1.25.40.10">
    <property type="entry name" value="Tetratricopeptide repeat domain"/>
    <property type="match status" value="2"/>
</dbReference>
<dbReference type="GO" id="GO:0046486">
    <property type="term" value="P:glycerolipid metabolic process"/>
    <property type="evidence" value="ECO:0007669"/>
    <property type="project" value="UniProtKB-ARBA"/>
</dbReference>
<dbReference type="InterPro" id="IPR019734">
    <property type="entry name" value="TPR_rpt"/>
</dbReference>
<evidence type="ECO:0000313" key="5">
    <source>
        <dbReference type="Proteomes" id="UP000054097"/>
    </source>
</evidence>
<dbReference type="OrthoDB" id="771227at2759"/>